<keyword evidence="1" id="KW-0472">Membrane</keyword>
<dbReference type="EMBL" id="JAEKJA010000002">
    <property type="protein sequence ID" value="MBJ3774790.1"/>
    <property type="molecule type" value="Genomic_DNA"/>
</dbReference>
<comment type="caution">
    <text evidence="2">The sequence shown here is derived from an EMBL/GenBank/DDBJ whole genome shotgun (WGS) entry which is preliminary data.</text>
</comment>
<accession>A0A934MFD0</accession>
<sequence length="1081" mass="114076">MGLRGAVGGLGALRRPRHLVAAAALAIVLVVLRLVVAPLSLPLVSTVEQAIAERTGVAVTIDDIAMRLGLGVLKVDISGLRTRQDRMSASIGRITVRQGLFGRTLAIARPTVRLDPSGGGDRGPLPRPVDAIAGLEKALAAITNGTIDAGVRDVRITDGRLDLIVAGRPITEARVFQNINGRFRGGRDIAVVLSAIGAGGPIEFSLDRRREGDGWTSEIGVDGIVPRDLAPMKPVQDGFTLSALLKMRSGQKGMVSGASLNLDVGTGTIIFGADPPRTLDSADLAFSLDPAADRVRIEHATFVAGGTLVTIDGDLSPGEAPDDPWSFTLSSPEAHFDAPDIDMPPIVVDEFNARGRLDLVNRLIHFDQIHAAAPTGRVDASLTFDASSHGPALTGAAHVGPSTISTLQGAWPPVVAYDPRMAMLTTVLGGVVRQGDMELAMTPLELDGNPTTSDMIEGALSIDMDFVDTTLTTPEVPIAVQRASGAFRMRDKALSARIDGGVVTTDAGDIVVKSGTFNIRELGAQPAIAVLTAEVEAPVSAVVSLSRRLDLPELKNTDLTPDDVTGRVTATLSLTTPLGPNVPMEDRRWSIDARLIEAASKKPIGGQTFTEANVEVLINERRIAARGRATIDGLKVDVNYSELFAGEKSGGARFVLTDKDRRDRGIDTGDMVRGPVVITLEQGEGNKRTFSADLGEAEVSIPGYEKAAGAPLLAEGEVEGSPTTMTVKNLRVDGGTLAIAGGLDITDGALSKVDLTRFALSQGDRAHLTVASASGGGYRVSMNAETFDASKLVESVRKGDLGGDKKEDGEKQKLPPLSIAVKGDRVRLGADAFATDLSIEARHTGKRLNRLAVSGRLDGVNAGSFGVQLTPSKTGRQLQADVTELGRLLSAFGLYDRMRGGRTTLEARFDDEDVLQGRVVVNDFLLSDEKTLEAIIEGTKKIKDKSPGERGRNPLPLAFQDQNLAGGLAFDRLNADFEKKGDVIEIKEAILRGPVLGGTANGRIDLKAKTVVINGTFIPAYGVNNLFGRVPLVGEILGGGNKGGLIGVTFRLAGPIDSPQLFVNPISAIAPGIFRRIFEFR</sequence>
<reference evidence="2" key="1">
    <citation type="submission" date="2020-12" db="EMBL/GenBank/DDBJ databases">
        <title>Bacterial taxonomy.</title>
        <authorList>
            <person name="Pan X."/>
        </authorList>
    </citation>
    <scope>NUCLEOTIDE SEQUENCE</scope>
    <source>
        <strain evidence="2">B2012</strain>
    </source>
</reference>
<keyword evidence="1" id="KW-0812">Transmembrane</keyword>
<keyword evidence="1" id="KW-1133">Transmembrane helix</keyword>
<evidence type="ECO:0000256" key="1">
    <source>
        <dbReference type="SAM" id="Phobius"/>
    </source>
</evidence>
<dbReference type="AlphaFoldDB" id="A0A934MFD0"/>
<gene>
    <name evidence="2" type="ORF">JCR33_03780</name>
</gene>
<feature type="transmembrane region" description="Helical" evidence="1">
    <location>
        <begin position="20"/>
        <end position="41"/>
    </location>
</feature>
<dbReference type="RefSeq" id="WP_198880685.1">
    <property type="nucleotide sequence ID" value="NZ_JAEKJA010000002.1"/>
</dbReference>
<dbReference type="Proteomes" id="UP000609531">
    <property type="component" value="Unassembled WGS sequence"/>
</dbReference>
<organism evidence="2 3">
    <name type="scientific">Acuticoccus mangrovi</name>
    <dbReference type="NCBI Taxonomy" id="2796142"/>
    <lineage>
        <taxon>Bacteria</taxon>
        <taxon>Pseudomonadati</taxon>
        <taxon>Pseudomonadota</taxon>
        <taxon>Alphaproteobacteria</taxon>
        <taxon>Hyphomicrobiales</taxon>
        <taxon>Amorphaceae</taxon>
        <taxon>Acuticoccus</taxon>
    </lineage>
</organism>
<keyword evidence="3" id="KW-1185">Reference proteome</keyword>
<proteinExistence type="predicted"/>
<evidence type="ECO:0000313" key="2">
    <source>
        <dbReference type="EMBL" id="MBJ3774790.1"/>
    </source>
</evidence>
<evidence type="ECO:0000313" key="3">
    <source>
        <dbReference type="Proteomes" id="UP000609531"/>
    </source>
</evidence>
<name>A0A934MFD0_9HYPH</name>
<protein>
    <submittedName>
        <fullName evidence="2">AsmA-like C-terminal domain-containing protein</fullName>
    </submittedName>
</protein>